<dbReference type="SFLD" id="SFLDG01067">
    <property type="entry name" value="SPASM/twitch_domain_containing"/>
    <property type="match status" value="1"/>
</dbReference>
<dbReference type="Gene3D" id="1.10.8.550">
    <property type="entry name" value="Proto-chlorophyllide reductase 57 kD subunit B"/>
    <property type="match status" value="2"/>
</dbReference>
<dbReference type="NCBIfam" id="TIGR04085">
    <property type="entry name" value="rSAM_more_4Fe4S"/>
    <property type="match status" value="1"/>
</dbReference>
<dbReference type="Pfam" id="PF08369">
    <property type="entry name" value="PCP_red"/>
    <property type="match status" value="1"/>
</dbReference>
<dbReference type="InterPro" id="IPR013580">
    <property type="entry name" value="LI-POR_suB-like_C"/>
</dbReference>
<dbReference type="GO" id="GO:0016491">
    <property type="term" value="F:oxidoreductase activity"/>
    <property type="evidence" value="ECO:0007669"/>
    <property type="project" value="InterPro"/>
</dbReference>
<keyword evidence="2" id="KW-0479">Metal-binding</keyword>
<reference evidence="6" key="1">
    <citation type="submission" date="2018-06" db="EMBL/GenBank/DDBJ databases">
        <authorList>
            <person name="Zhirakovskaya E."/>
        </authorList>
    </citation>
    <scope>NUCLEOTIDE SEQUENCE</scope>
</reference>
<feature type="domain" description="Radical SAM core" evidence="5">
    <location>
        <begin position="1"/>
        <end position="222"/>
    </location>
</feature>
<proteinExistence type="predicted"/>
<evidence type="ECO:0000259" key="5">
    <source>
        <dbReference type="PROSITE" id="PS51918"/>
    </source>
</evidence>
<dbReference type="InterPro" id="IPR006638">
    <property type="entry name" value="Elp3/MiaA/NifB-like_rSAM"/>
</dbReference>
<dbReference type="Pfam" id="PF13186">
    <property type="entry name" value="SPASM"/>
    <property type="match status" value="1"/>
</dbReference>
<dbReference type="InterPro" id="IPR007197">
    <property type="entry name" value="rSAM"/>
</dbReference>
<dbReference type="Gene3D" id="3.20.20.70">
    <property type="entry name" value="Aldolase class I"/>
    <property type="match status" value="1"/>
</dbReference>
<evidence type="ECO:0000313" key="6">
    <source>
        <dbReference type="EMBL" id="VAX21256.1"/>
    </source>
</evidence>
<dbReference type="CDD" id="cd21123">
    <property type="entry name" value="SPASM_MftC-like"/>
    <property type="match status" value="1"/>
</dbReference>
<accession>A0A3B1BSH6</accession>
<sequence length="537" mass="59680">MFVPYAVSWNITSRCNLDCRHCYIDANGRQSGGSGEISTAKAFEIASQIAGLNPGAVLILTGGEPLLRGDIYEIIEHSAKLGMMVVLGTNGTLLTPETASKLKDAGLSGVGVSIDSLDGQTHDSFRGRPGSLKDSMAGLEAAKDAGLNIQIQTTPTSANLGEIPAIAKWAHNFGARVFNIFFLVCTGRGETMADISPDEYEKILKWAAANRESFSGMMVRPKCAPHFKRILHQENPDNHLLKTYIAACRAGTQYCRIDPEGKVTPCPYMETEAGDLTKEDFGDVWRDSEVFKRYREPEYEGKCGLCRYRLICGGCRARALATVNDDMGEDQWCVYEPVGQEEAIENVDTMSKFGAGSESDAKWAEDAEEKLLKIPFFARSIVRLAVEKYAKENDINEITAEVMKEAAPDRPPMFGTVERQVNENHSESKESKNVEIPWDDDAKARVADAPEFVRPGIWKLMQKRARKRGKSRIDSQFLTETRDESMMLVTRRMKEMGFEGLDMSAWDKAQDKFGNDKHKVNVIEQIKSALDSRPEAN</sequence>
<dbReference type="Pfam" id="PF04055">
    <property type="entry name" value="Radical_SAM"/>
    <property type="match status" value="1"/>
</dbReference>
<dbReference type="EMBL" id="UOGA01000197">
    <property type="protein sequence ID" value="VAX21256.1"/>
    <property type="molecule type" value="Genomic_DNA"/>
</dbReference>
<dbReference type="PROSITE" id="PS51918">
    <property type="entry name" value="RADICAL_SAM"/>
    <property type="match status" value="1"/>
</dbReference>
<dbReference type="InterPro" id="IPR023885">
    <property type="entry name" value="4Fe4S-binding_SPASM_dom"/>
</dbReference>
<evidence type="ECO:0000256" key="4">
    <source>
        <dbReference type="ARBA" id="ARBA00023014"/>
    </source>
</evidence>
<dbReference type="InterPro" id="IPR058240">
    <property type="entry name" value="rSAM_sf"/>
</dbReference>
<dbReference type="SFLD" id="SFLDS00029">
    <property type="entry name" value="Radical_SAM"/>
    <property type="match status" value="1"/>
</dbReference>
<dbReference type="SUPFAM" id="SSF102114">
    <property type="entry name" value="Radical SAM enzymes"/>
    <property type="match status" value="1"/>
</dbReference>
<dbReference type="GO" id="GO:0051536">
    <property type="term" value="F:iron-sulfur cluster binding"/>
    <property type="evidence" value="ECO:0007669"/>
    <property type="project" value="UniProtKB-KW"/>
</dbReference>
<name>A0A3B1BSH6_9ZZZZ</name>
<keyword evidence="4" id="KW-0411">Iron-sulfur</keyword>
<dbReference type="AlphaFoldDB" id="A0A3B1BSH6"/>
<gene>
    <name evidence="6" type="ORF">MNBD_NITROSPINAE04-94</name>
</gene>
<dbReference type="GO" id="GO:0015979">
    <property type="term" value="P:photosynthesis"/>
    <property type="evidence" value="ECO:0007669"/>
    <property type="project" value="InterPro"/>
</dbReference>
<evidence type="ECO:0000256" key="2">
    <source>
        <dbReference type="ARBA" id="ARBA00022723"/>
    </source>
</evidence>
<dbReference type="InterPro" id="IPR042298">
    <property type="entry name" value="P-CP_red_C"/>
</dbReference>
<dbReference type="InterPro" id="IPR050377">
    <property type="entry name" value="Radical_SAM_PqqE_MftC-like"/>
</dbReference>
<dbReference type="PANTHER" id="PTHR11228">
    <property type="entry name" value="RADICAL SAM DOMAIN PROTEIN"/>
    <property type="match status" value="1"/>
</dbReference>
<dbReference type="InterPro" id="IPR013785">
    <property type="entry name" value="Aldolase_TIM"/>
</dbReference>
<dbReference type="SMART" id="SM00729">
    <property type="entry name" value="Elp3"/>
    <property type="match status" value="1"/>
</dbReference>
<dbReference type="GO" id="GO:0015995">
    <property type="term" value="P:chlorophyll biosynthetic process"/>
    <property type="evidence" value="ECO:0007669"/>
    <property type="project" value="InterPro"/>
</dbReference>
<dbReference type="GO" id="GO:0046872">
    <property type="term" value="F:metal ion binding"/>
    <property type="evidence" value="ECO:0007669"/>
    <property type="project" value="UniProtKB-KW"/>
</dbReference>
<evidence type="ECO:0000256" key="1">
    <source>
        <dbReference type="ARBA" id="ARBA00022691"/>
    </source>
</evidence>
<organism evidence="6">
    <name type="scientific">hydrothermal vent metagenome</name>
    <dbReference type="NCBI Taxonomy" id="652676"/>
    <lineage>
        <taxon>unclassified sequences</taxon>
        <taxon>metagenomes</taxon>
        <taxon>ecological metagenomes</taxon>
    </lineage>
</organism>
<dbReference type="CDD" id="cd01335">
    <property type="entry name" value="Radical_SAM"/>
    <property type="match status" value="1"/>
</dbReference>
<keyword evidence="3" id="KW-0408">Iron</keyword>
<evidence type="ECO:0000256" key="3">
    <source>
        <dbReference type="ARBA" id="ARBA00023004"/>
    </source>
</evidence>
<dbReference type="SFLD" id="SFLDG01386">
    <property type="entry name" value="main_SPASM_domain-containing"/>
    <property type="match status" value="1"/>
</dbReference>
<feature type="non-terminal residue" evidence="6">
    <location>
        <position position="537"/>
    </location>
</feature>
<protein>
    <submittedName>
        <fullName evidence="6">Radical SAM domain heme biosynthesis protein</fullName>
    </submittedName>
</protein>
<keyword evidence="1" id="KW-0949">S-adenosyl-L-methionine</keyword>
<dbReference type="PANTHER" id="PTHR11228:SF34">
    <property type="entry name" value="TUNGSTEN-CONTAINING ALDEHYDE FERREDOXIN OXIDOREDUCTASE COFACTOR MODIFYING PROTEIN"/>
    <property type="match status" value="1"/>
</dbReference>